<keyword evidence="2" id="KW-1185">Reference proteome</keyword>
<dbReference type="Proteomes" id="UP000589626">
    <property type="component" value="Unassembled WGS sequence"/>
</dbReference>
<gene>
    <name evidence="1" type="ORF">FHU40_003743</name>
</gene>
<comment type="caution">
    <text evidence="1">The sequence shown here is derived from an EMBL/GenBank/DDBJ whole genome shotgun (WGS) entry which is preliminary data.</text>
</comment>
<reference evidence="1 2" key="1">
    <citation type="submission" date="2020-08" db="EMBL/GenBank/DDBJ databases">
        <title>Sequencing the genomes of 1000 actinobacteria strains.</title>
        <authorList>
            <person name="Klenk H.-P."/>
        </authorList>
    </citation>
    <scope>NUCLEOTIDE SEQUENCE [LARGE SCALE GENOMIC DNA]</scope>
    <source>
        <strain evidence="1 2">DSM 105498</strain>
    </source>
</reference>
<organism evidence="1 2">
    <name type="scientific">Nocardioides soli</name>
    <dbReference type="NCBI Taxonomy" id="1036020"/>
    <lineage>
        <taxon>Bacteria</taxon>
        <taxon>Bacillati</taxon>
        <taxon>Actinomycetota</taxon>
        <taxon>Actinomycetes</taxon>
        <taxon>Propionibacteriales</taxon>
        <taxon>Nocardioidaceae</taxon>
        <taxon>Nocardioides</taxon>
    </lineage>
</organism>
<evidence type="ECO:0000313" key="2">
    <source>
        <dbReference type="Proteomes" id="UP000589626"/>
    </source>
</evidence>
<protein>
    <submittedName>
        <fullName evidence="1">Uncharacterized protein</fullName>
    </submittedName>
</protein>
<dbReference type="AlphaFoldDB" id="A0A7W4Z3P7"/>
<dbReference type="EMBL" id="JACHWR010000002">
    <property type="protein sequence ID" value="MBB3043925.1"/>
    <property type="molecule type" value="Genomic_DNA"/>
</dbReference>
<accession>A0A7W4Z3P7</accession>
<evidence type="ECO:0000313" key="1">
    <source>
        <dbReference type="EMBL" id="MBB3043925.1"/>
    </source>
</evidence>
<proteinExistence type="predicted"/>
<dbReference type="RefSeq" id="WP_183593679.1">
    <property type="nucleotide sequence ID" value="NZ_JACHWR010000002.1"/>
</dbReference>
<name>A0A7W4Z3P7_9ACTN</name>
<sequence length="112" mass="11567">MGWSNVRARQDLAFGVDPHARQGLSLARVILRRAQGVGLRAVLGADGDPEISYGGSYGPQVQPEITGAAGRIASPSVTRDMGGADIATGVTSTSSAAAATFAERLRRGRVMT</sequence>